<dbReference type="VEuPathDB" id="FungiDB:JI435_415180"/>
<evidence type="ECO:0000313" key="2">
    <source>
        <dbReference type="Proteomes" id="UP000663193"/>
    </source>
</evidence>
<dbReference type="Proteomes" id="UP000663193">
    <property type="component" value="Chromosome 11"/>
</dbReference>
<evidence type="ECO:0000313" key="1">
    <source>
        <dbReference type="EMBL" id="QRD00442.1"/>
    </source>
</evidence>
<proteinExistence type="predicted"/>
<keyword evidence="2" id="KW-1185">Reference proteome</keyword>
<gene>
    <name evidence="1" type="ORF">JI435_415180</name>
</gene>
<name>A0A7U2I5C5_PHANO</name>
<reference evidence="2" key="1">
    <citation type="journal article" date="2021" name="BMC Genomics">
        <title>Chromosome-level genome assembly and manually-curated proteome of model necrotroph Parastagonospora nodorum Sn15 reveals a genome-wide trove of candidate effector homologs, and redundancy of virulence-related functions within an accessory chromosome.</title>
        <authorList>
            <person name="Bertazzoni S."/>
            <person name="Jones D.A.B."/>
            <person name="Phan H.T."/>
            <person name="Tan K.-C."/>
            <person name="Hane J.K."/>
        </authorList>
    </citation>
    <scope>NUCLEOTIDE SEQUENCE [LARGE SCALE GENOMIC DNA]</scope>
    <source>
        <strain evidence="2">SN15 / ATCC MYA-4574 / FGSC 10173)</strain>
    </source>
</reference>
<protein>
    <submittedName>
        <fullName evidence="1">Uncharacterized protein</fullName>
    </submittedName>
</protein>
<accession>A0A7U2I5C5</accession>
<dbReference type="AlphaFoldDB" id="A0A7U2I5C5"/>
<sequence length="67" mass="7308">MLVVHVHQVYTTTSAPFAATRHAQVTRKCPGVTRNSMFMTARSVRSASFDRNIGVPAASSRQCLIST</sequence>
<organism evidence="1 2">
    <name type="scientific">Phaeosphaeria nodorum (strain SN15 / ATCC MYA-4574 / FGSC 10173)</name>
    <name type="common">Glume blotch fungus</name>
    <name type="synonym">Parastagonospora nodorum</name>
    <dbReference type="NCBI Taxonomy" id="321614"/>
    <lineage>
        <taxon>Eukaryota</taxon>
        <taxon>Fungi</taxon>
        <taxon>Dikarya</taxon>
        <taxon>Ascomycota</taxon>
        <taxon>Pezizomycotina</taxon>
        <taxon>Dothideomycetes</taxon>
        <taxon>Pleosporomycetidae</taxon>
        <taxon>Pleosporales</taxon>
        <taxon>Pleosporineae</taxon>
        <taxon>Phaeosphaeriaceae</taxon>
        <taxon>Parastagonospora</taxon>
    </lineage>
</organism>
<dbReference type="EMBL" id="CP069033">
    <property type="protein sequence ID" value="QRD00442.1"/>
    <property type="molecule type" value="Genomic_DNA"/>
</dbReference>